<feature type="domain" description="O-GlcNAc transferase C-terminal" evidence="9">
    <location>
        <begin position="630"/>
        <end position="810"/>
    </location>
</feature>
<dbReference type="Pfam" id="PF14559">
    <property type="entry name" value="TPR_19"/>
    <property type="match status" value="1"/>
</dbReference>
<dbReference type="InterPro" id="IPR019734">
    <property type="entry name" value="TPR_rpt"/>
</dbReference>
<dbReference type="SUPFAM" id="SSF48452">
    <property type="entry name" value="TPR-like"/>
    <property type="match status" value="3"/>
</dbReference>
<dbReference type="RefSeq" id="WP_015249703.1">
    <property type="nucleotide sequence ID" value="NC_019892.1"/>
</dbReference>
<dbReference type="EMBL" id="CP003364">
    <property type="protein sequence ID" value="AGA30620.1"/>
    <property type="molecule type" value="Genomic_DNA"/>
</dbReference>
<feature type="repeat" description="TPR" evidence="8">
    <location>
        <begin position="378"/>
        <end position="411"/>
    </location>
</feature>
<feature type="domain" description="O-GlcNAc transferase C-terminal" evidence="9">
    <location>
        <begin position="459"/>
        <end position="610"/>
    </location>
</feature>
<comment type="pathway">
    <text evidence="1">Protein modification; protein glycosylation.</text>
</comment>
<dbReference type="Pfam" id="PF13432">
    <property type="entry name" value="TPR_16"/>
    <property type="match status" value="1"/>
</dbReference>
<dbReference type="GO" id="GO:0097363">
    <property type="term" value="F:protein O-acetylglucosaminyltransferase activity"/>
    <property type="evidence" value="ECO:0007669"/>
    <property type="project" value="UniProtKB-EC"/>
</dbReference>
<feature type="repeat" description="TPR" evidence="8">
    <location>
        <begin position="276"/>
        <end position="309"/>
    </location>
</feature>
<keyword evidence="4" id="KW-0328">Glycosyltransferase</keyword>
<dbReference type="Gene3D" id="3.40.50.11380">
    <property type="match status" value="1"/>
</dbReference>
<reference evidence="10 11" key="1">
    <citation type="submission" date="2012-02" db="EMBL/GenBank/DDBJ databases">
        <title>Complete sequence of chromosome of Singulisphaera acidiphila DSM 18658.</title>
        <authorList>
            <consortium name="US DOE Joint Genome Institute (JGI-PGF)"/>
            <person name="Lucas S."/>
            <person name="Copeland A."/>
            <person name="Lapidus A."/>
            <person name="Glavina del Rio T."/>
            <person name="Dalin E."/>
            <person name="Tice H."/>
            <person name="Bruce D."/>
            <person name="Goodwin L."/>
            <person name="Pitluck S."/>
            <person name="Peters L."/>
            <person name="Ovchinnikova G."/>
            <person name="Chertkov O."/>
            <person name="Kyrpides N."/>
            <person name="Mavromatis K."/>
            <person name="Ivanova N."/>
            <person name="Brettin T."/>
            <person name="Detter J.C."/>
            <person name="Han C."/>
            <person name="Larimer F."/>
            <person name="Land M."/>
            <person name="Hauser L."/>
            <person name="Markowitz V."/>
            <person name="Cheng J.-F."/>
            <person name="Hugenholtz P."/>
            <person name="Woyke T."/>
            <person name="Wu D."/>
            <person name="Tindall B."/>
            <person name="Pomrenke H."/>
            <person name="Brambilla E."/>
            <person name="Klenk H.-P."/>
            <person name="Eisen J.A."/>
        </authorList>
    </citation>
    <scope>NUCLEOTIDE SEQUENCE [LARGE SCALE GENOMIC DNA]</scope>
    <source>
        <strain evidence="11">ATCC BAA-1392 / DSM 18658 / VKM B-2454 / MOB10</strain>
    </source>
</reference>
<proteinExistence type="inferred from homology"/>
<dbReference type="Proteomes" id="UP000010798">
    <property type="component" value="Chromosome"/>
</dbReference>
<evidence type="ECO:0000259" key="9">
    <source>
        <dbReference type="Pfam" id="PF13844"/>
    </source>
</evidence>
<feature type="repeat" description="TPR" evidence="8">
    <location>
        <begin position="72"/>
        <end position="105"/>
    </location>
</feature>
<dbReference type="Gene3D" id="3.40.50.2000">
    <property type="entry name" value="Glycogen Phosphorylase B"/>
    <property type="match status" value="1"/>
</dbReference>
<feature type="repeat" description="TPR" evidence="8">
    <location>
        <begin position="106"/>
        <end position="139"/>
    </location>
</feature>
<evidence type="ECO:0000256" key="3">
    <source>
        <dbReference type="ARBA" id="ARBA00011970"/>
    </source>
</evidence>
<keyword evidence="6" id="KW-0677">Repeat</keyword>
<keyword evidence="11" id="KW-1185">Reference proteome</keyword>
<feature type="repeat" description="TPR" evidence="8">
    <location>
        <begin position="310"/>
        <end position="343"/>
    </location>
</feature>
<feature type="repeat" description="TPR" evidence="8">
    <location>
        <begin position="38"/>
        <end position="71"/>
    </location>
</feature>
<evidence type="ECO:0000256" key="4">
    <source>
        <dbReference type="ARBA" id="ARBA00022676"/>
    </source>
</evidence>
<dbReference type="InterPro" id="IPR011990">
    <property type="entry name" value="TPR-like_helical_dom_sf"/>
</dbReference>
<feature type="repeat" description="TPR" evidence="8">
    <location>
        <begin position="174"/>
        <end position="207"/>
    </location>
</feature>
<keyword evidence="7 8" id="KW-0802">TPR repeat</keyword>
<feature type="repeat" description="TPR" evidence="8">
    <location>
        <begin position="140"/>
        <end position="173"/>
    </location>
</feature>
<dbReference type="SMART" id="SM00028">
    <property type="entry name" value="TPR"/>
    <property type="match status" value="12"/>
</dbReference>
<keyword evidence="5 10" id="KW-0808">Transferase</keyword>
<protein>
    <recommendedName>
        <fullName evidence="3">protein O-GlcNAc transferase</fullName>
        <ecNumber evidence="3">2.4.1.255</ecNumber>
    </recommendedName>
</protein>
<dbReference type="PANTHER" id="PTHR44835">
    <property type="entry name" value="UDP-N-ACETYLGLUCOSAMINE--PEPTIDE N-ACETYLGLUCOSAMINYLTRANSFERASE SPINDLY-RELATED"/>
    <property type="match status" value="1"/>
</dbReference>
<feature type="repeat" description="TPR" evidence="8">
    <location>
        <begin position="344"/>
        <end position="377"/>
    </location>
</feature>
<dbReference type="PANTHER" id="PTHR44835:SF1">
    <property type="entry name" value="PROTEIN O-GLCNAC TRANSFERASE"/>
    <property type="match status" value="1"/>
</dbReference>
<dbReference type="InterPro" id="IPR051939">
    <property type="entry name" value="Glycosyltr_41/O-GlcNAc_trsf"/>
</dbReference>
<dbReference type="AlphaFoldDB" id="L0DP77"/>
<accession>L0DP77</accession>
<dbReference type="Pfam" id="PF13414">
    <property type="entry name" value="TPR_11"/>
    <property type="match status" value="1"/>
</dbReference>
<dbReference type="EC" id="2.4.1.255" evidence="3"/>
<evidence type="ECO:0000256" key="7">
    <source>
        <dbReference type="ARBA" id="ARBA00022803"/>
    </source>
</evidence>
<gene>
    <name evidence="10" type="ordered locus">Sinac_6545</name>
</gene>
<sequence>MGTIEDLFERAKRDHQGGRIAQAEQAYRQVLSADPSYIPAWYLLGVACHGLGNLTGALGAFQQTLRLQPDHAEAQNHLGIVWAQAGSLEEAVRCFLLTLQLQPNSLDAYKNLAVTFERQGRLDEAVACDRKVVELKPDLAEAHRHLGVLLRKQGKWGEAIVALEQVLRIKPELPETLNDLGLLLEMTGQLEEAVVRFQAAIRLRPEFAGAYSNMSVVLKQLGRLDEAITSGREAVRLDPGFAGAHNNLGVILEKEGGWDEATTCFHEALRLDPRFVEAYYNLGSVLSRLGRFEDAESICRQAITLDPDSAEAHHNLAFALSERGQLTEAETNYRRAIQLKPEFVDPYVNLTSVLGKFGKLDEAEACSREAVRLDPNRSEALVNLGFVLIEKGHIAEALAAYREAERVDPNSRPVQSSYLYGLNYDPEADPATLLAEHRRWGLRQQEDVRAIELNPSHDRARDRPLRVGYVSADFRVHPVAYFLRHILTNHDRRQVEPVCYSEVTAPDAMTAELESLADAWRPIYGMTDEQVADLVQRDRLDILVDLSGHTARHRMGLFAHKPAPIEVSYLGYPNTTGLTTIDYLLTDAVTDPPDDPTWSSETPYHLPDVFCCYSPPEEAPEVNTLPALRAKGVTFGSLHKLPKLNARVLELWAELLRSIPKARLLLYRNNLRGQRKEEILAFFKAQGVAADQLELRNIIEGGGSHYQVYQDIDISLDVFPWSGHTTACESLWMGVPIVTIRGNRHAGRMTASVLTCLGLSDWIAETPEQYLDIAQRFATDLDRLAELRRTMRTRMNGSPMGDGRTWTKNLEKAYRVMWHRWCDAASE</sequence>
<dbReference type="OrthoDB" id="9777890at2"/>
<organism evidence="10 11">
    <name type="scientific">Singulisphaera acidiphila (strain ATCC BAA-1392 / DSM 18658 / VKM B-2454 / MOB10)</name>
    <dbReference type="NCBI Taxonomy" id="886293"/>
    <lineage>
        <taxon>Bacteria</taxon>
        <taxon>Pseudomonadati</taxon>
        <taxon>Planctomycetota</taxon>
        <taxon>Planctomycetia</taxon>
        <taxon>Isosphaerales</taxon>
        <taxon>Isosphaeraceae</taxon>
        <taxon>Singulisphaera</taxon>
    </lineage>
</organism>
<dbReference type="eggNOG" id="COG0457">
    <property type="taxonomic scope" value="Bacteria"/>
</dbReference>
<evidence type="ECO:0000256" key="1">
    <source>
        <dbReference type="ARBA" id="ARBA00004922"/>
    </source>
</evidence>
<dbReference type="PROSITE" id="PS50293">
    <property type="entry name" value="TPR_REGION"/>
    <property type="match status" value="4"/>
</dbReference>
<dbReference type="Pfam" id="PF13424">
    <property type="entry name" value="TPR_12"/>
    <property type="match status" value="2"/>
</dbReference>
<dbReference type="HOGENOM" id="CLU_001721_4_0_0"/>
<evidence type="ECO:0000256" key="8">
    <source>
        <dbReference type="PROSITE-ProRule" id="PRU00339"/>
    </source>
</evidence>
<feature type="repeat" description="TPR" evidence="8">
    <location>
        <begin position="242"/>
        <end position="275"/>
    </location>
</feature>
<name>L0DP77_SINAD</name>
<feature type="repeat" description="TPR" evidence="8">
    <location>
        <begin position="208"/>
        <end position="241"/>
    </location>
</feature>
<evidence type="ECO:0000313" key="10">
    <source>
        <dbReference type="EMBL" id="AGA30620.1"/>
    </source>
</evidence>
<evidence type="ECO:0000256" key="5">
    <source>
        <dbReference type="ARBA" id="ARBA00022679"/>
    </source>
</evidence>
<evidence type="ECO:0000256" key="6">
    <source>
        <dbReference type="ARBA" id="ARBA00022737"/>
    </source>
</evidence>
<dbReference type="STRING" id="886293.Sinac_6545"/>
<dbReference type="eggNOG" id="COG3914">
    <property type="taxonomic scope" value="Bacteria"/>
</dbReference>
<evidence type="ECO:0000313" key="11">
    <source>
        <dbReference type="Proteomes" id="UP000010798"/>
    </source>
</evidence>
<comment type="similarity">
    <text evidence="2">Belongs to the glycosyltransferase 41 family. O-GlcNAc transferase subfamily.</text>
</comment>
<dbReference type="InterPro" id="IPR029489">
    <property type="entry name" value="OGT/SEC/SPY_C"/>
</dbReference>
<dbReference type="PROSITE" id="PS50005">
    <property type="entry name" value="TPR"/>
    <property type="match status" value="11"/>
</dbReference>
<dbReference type="KEGG" id="saci:Sinac_6545"/>
<evidence type="ECO:0000256" key="2">
    <source>
        <dbReference type="ARBA" id="ARBA00005386"/>
    </source>
</evidence>
<dbReference type="Gene3D" id="1.25.40.10">
    <property type="entry name" value="Tetratricopeptide repeat domain"/>
    <property type="match status" value="4"/>
</dbReference>
<dbReference type="Pfam" id="PF13844">
    <property type="entry name" value="Glyco_transf_41"/>
    <property type="match status" value="2"/>
</dbReference>